<name>A0AA86S299_9FABA</name>
<feature type="region of interest" description="Disordered" evidence="1">
    <location>
        <begin position="1"/>
        <end position="20"/>
    </location>
</feature>
<proteinExistence type="predicted"/>
<gene>
    <name evidence="2" type="ORF">AYBTSS11_LOCUS8948</name>
</gene>
<organism evidence="2 3">
    <name type="scientific">Sphenostylis stenocarpa</name>
    <dbReference type="NCBI Taxonomy" id="92480"/>
    <lineage>
        <taxon>Eukaryota</taxon>
        <taxon>Viridiplantae</taxon>
        <taxon>Streptophyta</taxon>
        <taxon>Embryophyta</taxon>
        <taxon>Tracheophyta</taxon>
        <taxon>Spermatophyta</taxon>
        <taxon>Magnoliopsida</taxon>
        <taxon>eudicotyledons</taxon>
        <taxon>Gunneridae</taxon>
        <taxon>Pentapetalae</taxon>
        <taxon>rosids</taxon>
        <taxon>fabids</taxon>
        <taxon>Fabales</taxon>
        <taxon>Fabaceae</taxon>
        <taxon>Papilionoideae</taxon>
        <taxon>50 kb inversion clade</taxon>
        <taxon>NPAAA clade</taxon>
        <taxon>indigoferoid/millettioid clade</taxon>
        <taxon>Phaseoleae</taxon>
        <taxon>Sphenostylis</taxon>
    </lineage>
</organism>
<feature type="non-terminal residue" evidence="2">
    <location>
        <position position="57"/>
    </location>
</feature>
<keyword evidence="3" id="KW-1185">Reference proteome</keyword>
<protein>
    <submittedName>
        <fullName evidence="2">Uncharacterized protein</fullName>
    </submittedName>
</protein>
<accession>A0AA86S299</accession>
<dbReference type="Gramene" id="rna-AYBTSS11_LOCUS8948">
    <property type="protein sequence ID" value="CAJ1939094.1"/>
    <property type="gene ID" value="gene-AYBTSS11_LOCUS8948"/>
</dbReference>
<dbReference type="EMBL" id="OY731400">
    <property type="protein sequence ID" value="CAJ1939094.1"/>
    <property type="molecule type" value="Genomic_DNA"/>
</dbReference>
<evidence type="ECO:0000313" key="3">
    <source>
        <dbReference type="Proteomes" id="UP001189624"/>
    </source>
</evidence>
<reference evidence="2" key="1">
    <citation type="submission" date="2023-10" db="EMBL/GenBank/DDBJ databases">
        <authorList>
            <person name="Domelevo Entfellner J.-B."/>
        </authorList>
    </citation>
    <scope>NUCLEOTIDE SEQUENCE</scope>
</reference>
<dbReference type="Proteomes" id="UP001189624">
    <property type="component" value="Chromosome 3"/>
</dbReference>
<dbReference type="AlphaFoldDB" id="A0AA86S299"/>
<evidence type="ECO:0000256" key="1">
    <source>
        <dbReference type="SAM" id="MobiDB-lite"/>
    </source>
</evidence>
<sequence>LHRPAQPFTMGPFTQVRQTPNSLSFTTSSSIAAFYTTNSVKLTKQAAQEGEGVEGFE</sequence>
<evidence type="ECO:0000313" key="2">
    <source>
        <dbReference type="EMBL" id="CAJ1939094.1"/>
    </source>
</evidence>
<feature type="non-terminal residue" evidence="2">
    <location>
        <position position="1"/>
    </location>
</feature>